<gene>
    <name evidence="1" type="ORF">L1987_09107</name>
</gene>
<keyword evidence="2" id="KW-1185">Reference proteome</keyword>
<reference evidence="2" key="1">
    <citation type="journal article" date="2022" name="Mol. Ecol. Resour.">
        <title>The genomes of chicory, endive, great burdock and yacon provide insights into Asteraceae palaeo-polyploidization history and plant inulin production.</title>
        <authorList>
            <person name="Fan W."/>
            <person name="Wang S."/>
            <person name="Wang H."/>
            <person name="Wang A."/>
            <person name="Jiang F."/>
            <person name="Liu H."/>
            <person name="Zhao H."/>
            <person name="Xu D."/>
            <person name="Zhang Y."/>
        </authorList>
    </citation>
    <scope>NUCLEOTIDE SEQUENCE [LARGE SCALE GENOMIC DNA]</scope>
    <source>
        <strain evidence="2">cv. Yunnan</strain>
    </source>
</reference>
<name>A0ACB9JN05_9ASTR</name>
<comment type="caution">
    <text evidence="1">The sequence shown here is derived from an EMBL/GenBank/DDBJ whole genome shotgun (WGS) entry which is preliminary data.</text>
</comment>
<evidence type="ECO:0000313" key="2">
    <source>
        <dbReference type="Proteomes" id="UP001056120"/>
    </source>
</evidence>
<sequence length="105" mass="11905">MRAAAAAIIEKKDKFTKLEAIYYGKPLDEAAWDMDDFVGCFEINADLAEALDAKQNESIDLPMDTFKCQNNRHYVSQNLFSSPMIPTKSLREYDQNCKCSATLNN</sequence>
<protein>
    <submittedName>
        <fullName evidence="1">Uncharacterized protein</fullName>
    </submittedName>
</protein>
<dbReference type="Proteomes" id="UP001056120">
    <property type="component" value="Linkage Group LG03"/>
</dbReference>
<accession>A0ACB9JN05</accession>
<dbReference type="EMBL" id="CM042020">
    <property type="protein sequence ID" value="KAI3821539.1"/>
    <property type="molecule type" value="Genomic_DNA"/>
</dbReference>
<evidence type="ECO:0000313" key="1">
    <source>
        <dbReference type="EMBL" id="KAI3821539.1"/>
    </source>
</evidence>
<reference evidence="1 2" key="2">
    <citation type="journal article" date="2022" name="Mol. Ecol. Resour.">
        <title>The genomes of chicory, endive, great burdock and yacon provide insights into Asteraceae paleo-polyploidization history and plant inulin production.</title>
        <authorList>
            <person name="Fan W."/>
            <person name="Wang S."/>
            <person name="Wang H."/>
            <person name="Wang A."/>
            <person name="Jiang F."/>
            <person name="Liu H."/>
            <person name="Zhao H."/>
            <person name="Xu D."/>
            <person name="Zhang Y."/>
        </authorList>
    </citation>
    <scope>NUCLEOTIDE SEQUENCE [LARGE SCALE GENOMIC DNA]</scope>
    <source>
        <strain evidence="2">cv. Yunnan</strain>
        <tissue evidence="1">Leaves</tissue>
    </source>
</reference>
<organism evidence="1 2">
    <name type="scientific">Smallanthus sonchifolius</name>
    <dbReference type="NCBI Taxonomy" id="185202"/>
    <lineage>
        <taxon>Eukaryota</taxon>
        <taxon>Viridiplantae</taxon>
        <taxon>Streptophyta</taxon>
        <taxon>Embryophyta</taxon>
        <taxon>Tracheophyta</taxon>
        <taxon>Spermatophyta</taxon>
        <taxon>Magnoliopsida</taxon>
        <taxon>eudicotyledons</taxon>
        <taxon>Gunneridae</taxon>
        <taxon>Pentapetalae</taxon>
        <taxon>asterids</taxon>
        <taxon>campanulids</taxon>
        <taxon>Asterales</taxon>
        <taxon>Asteraceae</taxon>
        <taxon>Asteroideae</taxon>
        <taxon>Heliantheae alliance</taxon>
        <taxon>Millerieae</taxon>
        <taxon>Smallanthus</taxon>
    </lineage>
</organism>
<proteinExistence type="predicted"/>